<feature type="region of interest" description="Disordered" evidence="1">
    <location>
        <begin position="1"/>
        <end position="55"/>
    </location>
</feature>
<dbReference type="EMBL" id="LXQA010053437">
    <property type="protein sequence ID" value="MCI03837.1"/>
    <property type="molecule type" value="Genomic_DNA"/>
</dbReference>
<accession>A0A392NVJ4</accession>
<dbReference type="AlphaFoldDB" id="A0A392NVJ4"/>
<dbReference type="Proteomes" id="UP000265520">
    <property type="component" value="Unassembled WGS sequence"/>
</dbReference>
<feature type="compositionally biased region" description="Basic and acidic residues" evidence="1">
    <location>
        <begin position="45"/>
        <end position="55"/>
    </location>
</feature>
<organism evidence="2 3">
    <name type="scientific">Trifolium medium</name>
    <dbReference type="NCBI Taxonomy" id="97028"/>
    <lineage>
        <taxon>Eukaryota</taxon>
        <taxon>Viridiplantae</taxon>
        <taxon>Streptophyta</taxon>
        <taxon>Embryophyta</taxon>
        <taxon>Tracheophyta</taxon>
        <taxon>Spermatophyta</taxon>
        <taxon>Magnoliopsida</taxon>
        <taxon>eudicotyledons</taxon>
        <taxon>Gunneridae</taxon>
        <taxon>Pentapetalae</taxon>
        <taxon>rosids</taxon>
        <taxon>fabids</taxon>
        <taxon>Fabales</taxon>
        <taxon>Fabaceae</taxon>
        <taxon>Papilionoideae</taxon>
        <taxon>50 kb inversion clade</taxon>
        <taxon>NPAAA clade</taxon>
        <taxon>Hologalegina</taxon>
        <taxon>IRL clade</taxon>
        <taxon>Trifolieae</taxon>
        <taxon>Trifolium</taxon>
    </lineage>
</organism>
<keyword evidence="3" id="KW-1185">Reference proteome</keyword>
<protein>
    <submittedName>
        <fullName evidence="2">Uncharacterized protein</fullName>
    </submittedName>
</protein>
<evidence type="ECO:0000313" key="3">
    <source>
        <dbReference type="Proteomes" id="UP000265520"/>
    </source>
</evidence>
<sequence length="55" mass="6316">MSMEERRSGSNKLNYQPPNFNKGNGKRNCRITEREARSESAIAEDEGKRSGERDK</sequence>
<evidence type="ECO:0000313" key="2">
    <source>
        <dbReference type="EMBL" id="MCI03837.1"/>
    </source>
</evidence>
<reference evidence="2 3" key="1">
    <citation type="journal article" date="2018" name="Front. Plant Sci.">
        <title>Red Clover (Trifolium pratense) and Zigzag Clover (T. medium) - A Picture of Genomic Similarities and Differences.</title>
        <authorList>
            <person name="Dluhosova J."/>
            <person name="Istvanek J."/>
            <person name="Nedelnik J."/>
            <person name="Repkova J."/>
        </authorList>
    </citation>
    <scope>NUCLEOTIDE SEQUENCE [LARGE SCALE GENOMIC DNA]</scope>
    <source>
        <strain evidence="3">cv. 10/8</strain>
        <tissue evidence="2">Leaf</tissue>
    </source>
</reference>
<comment type="caution">
    <text evidence="2">The sequence shown here is derived from an EMBL/GenBank/DDBJ whole genome shotgun (WGS) entry which is preliminary data.</text>
</comment>
<gene>
    <name evidence="2" type="ORF">A2U01_0024878</name>
</gene>
<evidence type="ECO:0000256" key="1">
    <source>
        <dbReference type="SAM" id="MobiDB-lite"/>
    </source>
</evidence>
<name>A0A392NVJ4_9FABA</name>
<feature type="compositionally biased region" description="Polar residues" evidence="1">
    <location>
        <begin position="10"/>
        <end position="22"/>
    </location>
</feature>
<proteinExistence type="predicted"/>